<accession>A0A968GEF8</accession>
<dbReference type="Proteomes" id="UP000752013">
    <property type="component" value="Unassembled WGS sequence"/>
</dbReference>
<sequence>MKGKTIEEALALLNQKGFKRTSQPVLLPTKERIMLIRKGNELWQNGDITSAERIFVTVGYQDGLIRLGDWYYQKKSYIEALNFYKRAQDSERTEKLAIRMAQVLSDWINEE</sequence>
<keyword evidence="2" id="KW-1185">Reference proteome</keyword>
<evidence type="ECO:0000313" key="1">
    <source>
        <dbReference type="EMBL" id="NIZ46780.1"/>
    </source>
</evidence>
<dbReference type="EMBL" id="JAATLK010000001">
    <property type="protein sequence ID" value="NIZ46780.1"/>
    <property type="molecule type" value="Genomic_DNA"/>
</dbReference>
<evidence type="ECO:0008006" key="3">
    <source>
        <dbReference type="Google" id="ProtNLM"/>
    </source>
</evidence>
<dbReference type="RefSeq" id="WP_167703228.1">
    <property type="nucleotide sequence ID" value="NZ_CP118168.1"/>
</dbReference>
<organism evidence="1 2">
    <name type="scientific">Entomospira nematocerorum</name>
    <dbReference type="NCBI Taxonomy" id="2719987"/>
    <lineage>
        <taxon>Bacteria</taxon>
        <taxon>Pseudomonadati</taxon>
        <taxon>Spirochaetota</taxon>
        <taxon>Spirochaetia</taxon>
        <taxon>Spirochaetales</taxon>
        <taxon>Spirochaetaceae</taxon>
        <taxon>Entomospira</taxon>
    </lineage>
</organism>
<evidence type="ECO:0000313" key="2">
    <source>
        <dbReference type="Proteomes" id="UP000752013"/>
    </source>
</evidence>
<comment type="caution">
    <text evidence="1">The sequence shown here is derived from an EMBL/GenBank/DDBJ whole genome shotgun (WGS) entry which is preliminary data.</text>
</comment>
<reference evidence="1" key="1">
    <citation type="submission" date="2020-03" db="EMBL/GenBank/DDBJ databases">
        <title>Spirochaetal bacteria isolated from arthropods constitute a novel genus Entomospira genus novum within the order Spirochaetales.</title>
        <authorList>
            <person name="Grana-Miraglia L."/>
            <person name="Sikutova S."/>
            <person name="Fingerle V."/>
            <person name="Sing A."/>
            <person name="Castillo-Ramirez S."/>
            <person name="Margos G."/>
            <person name="Rudolf I."/>
        </authorList>
    </citation>
    <scope>NUCLEOTIDE SEQUENCE</scope>
    <source>
        <strain evidence="1">BR208</strain>
    </source>
</reference>
<proteinExistence type="predicted"/>
<name>A0A968GEF8_9SPIO</name>
<gene>
    <name evidence="1" type="ORF">HCT46_02440</name>
</gene>
<dbReference type="AlphaFoldDB" id="A0A968GEF8"/>
<protein>
    <recommendedName>
        <fullName evidence="3">Tetratricopeptide repeat protein</fullName>
    </recommendedName>
</protein>